<comment type="caution">
    <text evidence="2">The sequence shown here is derived from an EMBL/GenBank/DDBJ whole genome shotgun (WGS) entry which is preliminary data.</text>
</comment>
<dbReference type="PANTHER" id="PTHR11012">
    <property type="entry name" value="PROTEIN KINASE-LIKE DOMAIN-CONTAINING"/>
    <property type="match status" value="1"/>
</dbReference>
<gene>
    <name evidence="2" type="ORF">Zmor_001692</name>
</gene>
<dbReference type="SUPFAM" id="SSF56112">
    <property type="entry name" value="Protein kinase-like (PK-like)"/>
    <property type="match status" value="1"/>
</dbReference>
<dbReference type="AlphaFoldDB" id="A0AA38J9N3"/>
<name>A0AA38J9N3_9CUCU</name>
<evidence type="ECO:0000313" key="3">
    <source>
        <dbReference type="Proteomes" id="UP001168821"/>
    </source>
</evidence>
<keyword evidence="3" id="KW-1185">Reference proteome</keyword>
<protein>
    <recommendedName>
        <fullName evidence="1">CHK kinase-like domain-containing protein</fullName>
    </recommendedName>
</protein>
<accession>A0AA38J9N3</accession>
<feature type="domain" description="CHK kinase-like" evidence="1">
    <location>
        <begin position="131"/>
        <end position="327"/>
    </location>
</feature>
<dbReference type="SMART" id="SM00587">
    <property type="entry name" value="CHK"/>
    <property type="match status" value="1"/>
</dbReference>
<dbReference type="PANTHER" id="PTHR11012:SF30">
    <property type="entry name" value="PROTEIN KINASE-LIKE DOMAIN-CONTAINING"/>
    <property type="match status" value="1"/>
</dbReference>
<sequence length="415" mass="47719">MAAANDNSGNEIRSWLKIVLKEENFKDISVKLQGNSEKGDGYIGDIVFVSAEGTTDNQSSKKYDLVLKCSKKSEALREKSPVHEAFLNEIFIYKDILPYFIQYQNEKEVKTPFNSVPKYYGSFTEENMEVIVLENLKSNGYELWPKKEPLSRQHIDLVVTEYGKYHAMSLALQHQRPTEYKKIVDGVKDFMARFEKKAADHQILFGTSIDQSHDVLKNDLDDNILSRWKGLKNEIKTVLRDSVKTRTGLKVILHGDCWSNNFMFLHKDGEEKIPVKVAFLDWQMSRYDSPILDLSYFLFTCLSKEDFDAMDDILVTYHSSFVNRLGQLGIEKPDTLYPLNQFLVEWNESCKFGILMASLLMKIVCTEKDEVVDIAQAAESGKSFGHSLINEIRNKGSYKERIKPVVEYAAKHNLI</sequence>
<evidence type="ECO:0000313" key="2">
    <source>
        <dbReference type="EMBL" id="KAJ3666239.1"/>
    </source>
</evidence>
<dbReference type="InterPro" id="IPR015897">
    <property type="entry name" value="CHK_kinase-like"/>
</dbReference>
<dbReference type="Gene3D" id="3.90.1200.10">
    <property type="match status" value="1"/>
</dbReference>
<dbReference type="Pfam" id="PF02958">
    <property type="entry name" value="EcKL"/>
    <property type="match status" value="1"/>
</dbReference>
<evidence type="ECO:0000259" key="1">
    <source>
        <dbReference type="SMART" id="SM00587"/>
    </source>
</evidence>
<reference evidence="2" key="1">
    <citation type="journal article" date="2023" name="G3 (Bethesda)">
        <title>Whole genome assemblies of Zophobas morio and Tenebrio molitor.</title>
        <authorList>
            <person name="Kaur S."/>
            <person name="Stinson S.A."/>
            <person name="diCenzo G.C."/>
        </authorList>
    </citation>
    <scope>NUCLEOTIDE SEQUENCE</scope>
    <source>
        <strain evidence="2">QUZm001</strain>
    </source>
</reference>
<dbReference type="EMBL" id="JALNTZ010000001">
    <property type="protein sequence ID" value="KAJ3666239.1"/>
    <property type="molecule type" value="Genomic_DNA"/>
</dbReference>
<dbReference type="InterPro" id="IPR004119">
    <property type="entry name" value="EcKL"/>
</dbReference>
<dbReference type="Proteomes" id="UP001168821">
    <property type="component" value="Unassembled WGS sequence"/>
</dbReference>
<proteinExistence type="predicted"/>
<organism evidence="2 3">
    <name type="scientific">Zophobas morio</name>
    <dbReference type="NCBI Taxonomy" id="2755281"/>
    <lineage>
        <taxon>Eukaryota</taxon>
        <taxon>Metazoa</taxon>
        <taxon>Ecdysozoa</taxon>
        <taxon>Arthropoda</taxon>
        <taxon>Hexapoda</taxon>
        <taxon>Insecta</taxon>
        <taxon>Pterygota</taxon>
        <taxon>Neoptera</taxon>
        <taxon>Endopterygota</taxon>
        <taxon>Coleoptera</taxon>
        <taxon>Polyphaga</taxon>
        <taxon>Cucujiformia</taxon>
        <taxon>Tenebrionidae</taxon>
        <taxon>Zophobas</taxon>
    </lineage>
</organism>
<dbReference type="InterPro" id="IPR011009">
    <property type="entry name" value="Kinase-like_dom_sf"/>
</dbReference>